<organism evidence="3">
    <name type="scientific">Stegastes partitus</name>
    <name type="common">bicolor damselfish</name>
    <dbReference type="NCBI Taxonomy" id="144197"/>
    <lineage>
        <taxon>Eukaryota</taxon>
        <taxon>Metazoa</taxon>
        <taxon>Chordata</taxon>
        <taxon>Craniata</taxon>
        <taxon>Vertebrata</taxon>
        <taxon>Euteleostomi</taxon>
        <taxon>Actinopterygii</taxon>
        <taxon>Neopterygii</taxon>
        <taxon>Teleostei</taxon>
        <taxon>Neoteleostei</taxon>
        <taxon>Acanthomorphata</taxon>
        <taxon>Ovalentaria</taxon>
        <taxon>Pomacentridae</taxon>
        <taxon>Stegastes</taxon>
    </lineage>
</organism>
<sequence>MASSSSVWIVSLFITVMTSNFGVFGRAVDTHGFLSQSSKTAHESPEPTLRTDTSRRSRAAETHRERCADFATHWQENTQQAPGDNGTLFQLHVRPFSPGSSRGLIFPGKFLFSFVRRLYRCCQEGMKCRSVKGIQGRLRAGRDMEFILTREILSLTIRKAELHLQLSNPQHLDIRPLLPSMVKHNLPTRFNVVSRGDLVELKVDLLFLFQTLQEVAGGARQGASLVNIRRGSFFSSGDPTGEKPSSAAPKHSDNDEQEDGVANTLPALDLGLILSCSQAGSEVSCGAGGVHLFHMPFVALYHR</sequence>
<feature type="compositionally biased region" description="Basic and acidic residues" evidence="1">
    <location>
        <begin position="52"/>
        <end position="62"/>
    </location>
</feature>
<evidence type="ECO:0000256" key="2">
    <source>
        <dbReference type="SAM" id="SignalP"/>
    </source>
</evidence>
<proteinExistence type="predicted"/>
<dbReference type="OrthoDB" id="9943803at2759"/>
<evidence type="ECO:0000256" key="1">
    <source>
        <dbReference type="SAM" id="MobiDB-lite"/>
    </source>
</evidence>
<dbReference type="AlphaFoldDB" id="A0A3B5AZM5"/>
<reference evidence="5" key="2">
    <citation type="submission" date="2025-04" db="UniProtKB">
        <authorList>
            <consortium name="RefSeq"/>
        </authorList>
    </citation>
    <scope>IDENTIFICATION</scope>
</reference>
<dbReference type="Ensembl" id="ENSSPAT00000019250.1">
    <property type="protein sequence ID" value="ENSSPAP00000018962.1"/>
    <property type="gene ID" value="ENSSPAG00000014302.1"/>
</dbReference>
<keyword evidence="2" id="KW-0732">Signal</keyword>
<name>A0A3B5AZM5_9TELE</name>
<keyword evidence="4" id="KW-1185">Reference proteome</keyword>
<dbReference type="GeneTree" id="ENSGT00990000203785"/>
<feature type="region of interest" description="Disordered" evidence="1">
    <location>
        <begin position="35"/>
        <end position="62"/>
    </location>
</feature>
<feature type="region of interest" description="Disordered" evidence="1">
    <location>
        <begin position="235"/>
        <end position="259"/>
    </location>
</feature>
<feature type="chain" id="PRO_5044592101" evidence="2">
    <location>
        <begin position="19"/>
        <end position="303"/>
    </location>
</feature>
<dbReference type="GeneID" id="103353653"/>
<feature type="signal peptide" evidence="2">
    <location>
        <begin position="1"/>
        <end position="18"/>
    </location>
</feature>
<dbReference type="RefSeq" id="XP_008274963.1">
    <property type="nucleotide sequence ID" value="XM_008276741.1"/>
</dbReference>
<dbReference type="Proteomes" id="UP000694891">
    <property type="component" value="Unplaced"/>
</dbReference>
<protein>
    <submittedName>
        <fullName evidence="3">Uncharacterized LOC103353653</fullName>
    </submittedName>
    <submittedName>
        <fullName evidence="5">Uncharacterized protein LOC103353653</fullName>
    </submittedName>
</protein>
<evidence type="ECO:0000313" key="5">
    <source>
        <dbReference type="RefSeq" id="XP_008274963.1"/>
    </source>
</evidence>
<evidence type="ECO:0000313" key="3">
    <source>
        <dbReference type="Ensembl" id="ENSSPAP00000018962.1"/>
    </source>
</evidence>
<accession>A0A3B5AZM5</accession>
<evidence type="ECO:0000313" key="4">
    <source>
        <dbReference type="Proteomes" id="UP000694891"/>
    </source>
</evidence>
<reference evidence="3" key="1">
    <citation type="submission" date="2023-09" db="UniProtKB">
        <authorList>
            <consortium name="Ensembl"/>
        </authorList>
    </citation>
    <scope>IDENTIFICATION</scope>
</reference>
<gene>
    <name evidence="5" type="primary">LOC103353653</name>
</gene>